<keyword evidence="9 13" id="KW-0234">DNA repair</keyword>
<comment type="domain">
    <text evidence="13">The beta-hairpin motif is involved in DNA binding.</text>
</comment>
<keyword evidence="3 13" id="KW-0963">Cytoplasm</keyword>
<comment type="subcellular location">
    <subcellularLocation>
        <location evidence="1 13 14">Cytoplasm</location>
    </subcellularLocation>
</comment>
<dbReference type="SUPFAM" id="SSF52540">
    <property type="entry name" value="P-loop containing nucleoside triphosphate hydrolases"/>
    <property type="match status" value="2"/>
</dbReference>
<dbReference type="InterPro" id="IPR036876">
    <property type="entry name" value="UVR_dom_sf"/>
</dbReference>
<dbReference type="AlphaFoldDB" id="A0A7Y0U082"/>
<evidence type="ECO:0000256" key="9">
    <source>
        <dbReference type="ARBA" id="ARBA00023204"/>
    </source>
</evidence>
<dbReference type="PROSITE" id="PS51194">
    <property type="entry name" value="HELICASE_CTER"/>
    <property type="match status" value="1"/>
</dbReference>
<evidence type="ECO:0000256" key="13">
    <source>
        <dbReference type="HAMAP-Rule" id="MF_00204"/>
    </source>
</evidence>
<feature type="short sequence motif" description="Beta-hairpin" evidence="13">
    <location>
        <begin position="105"/>
        <end position="128"/>
    </location>
</feature>
<sequence length="743" mass="83429">MSDAKPLPRDLVENPIPFQVISNYQPAGDQPQAIKELAERLNAGEQDVVLLGATGTGKTATTAWLIEAIQRPTLVLEPNKTLAAQLTAEFRELLPNNAVEYFVSYYDYYQPEAYVPQTDTYIEKDSSINDEVERLRHSATNSLLTRRDVVVVSSVSCIYGLGTPEEYVSRGIHLSRGMEIGRDDLIRRFVGMQYNRNDVDFTRGNFRVRGDTVDIIPMYEELGVRVEFFGDEIDALAVLHPVTGEVLHEVDEIYVFPASHYVAGPERMERAMAGIEAEMESRCKWFHDQGKLLEEQRLRMRTTYDLEMMRQIGICAGIENYSLHIDGRQPGEPPHTLLDYFPDDFLLVIDESHVTVPQIGGMFEGDMSRKRTLVDFGFRLPSAMDNRPLKWDEFQARIGQTVYLSATPGDYELGRSDGVVEQIIRPTGLVDPKIVVKPVEGQIDDLMEEIRVRVERDERVLVTTLTKRMAEDLSQYLAERGIKVEYLHSDVDTLRRVELLRELRKGTFDVLVGINLLREGLDLPEVSLVAILDADKQGFLRSTKSLIQTIGRAARNVHGEVHMYADAVSDSMRAAIDETERRRAKQLAFNQEHGIDPKPLQKKISDVTDMLAREDIDTEQLLATGYRQPDKKPSVAARTAARDAAAARAALEVIAGAREQATIRNAGAGHTGTVRANGGDTTRGTAKVGAKNEEIVDLEALLRELSTQMHQAASEMRFELAARLRDEIVDLKREIRRGKPLGG</sequence>
<comment type="function">
    <text evidence="13">The UvrABC repair system catalyzes the recognition and processing of DNA lesions. A damage recognition complex composed of 2 UvrA and 2 UvrB subunits scans DNA for abnormalities. Upon binding of the UvrA(2)B(2) complex to a putative damaged site, the DNA wraps around one UvrB monomer. DNA wrap is dependent on ATP binding by UvrB and probably causes local melting of the DNA helix, facilitating insertion of UvrB beta-hairpin between the DNA strands. Then UvrB probes one DNA strand for the presence of a lesion. If a lesion is found the UvrA subunits dissociate and the UvrB-DNA preincision complex is formed. This complex is subsequently bound by UvrC and the second UvrB is released. If no lesion is found, the DNA wraps around the other UvrB subunit that will check the other stand for damage.</text>
</comment>
<keyword evidence="10 13" id="KW-0742">SOS response</keyword>
<dbReference type="SUPFAM" id="SSF46600">
    <property type="entry name" value="C-terminal UvrC-binding domain of UvrB"/>
    <property type="match status" value="1"/>
</dbReference>
<dbReference type="EMBL" id="JABCUR010000002">
    <property type="protein sequence ID" value="NMW64545.1"/>
    <property type="molecule type" value="Genomic_DNA"/>
</dbReference>
<keyword evidence="6 13" id="KW-0228">DNA excision</keyword>
<dbReference type="InterPro" id="IPR001943">
    <property type="entry name" value="UVR_dom"/>
</dbReference>
<evidence type="ECO:0000256" key="4">
    <source>
        <dbReference type="ARBA" id="ARBA00022741"/>
    </source>
</evidence>
<dbReference type="GO" id="GO:0005737">
    <property type="term" value="C:cytoplasm"/>
    <property type="evidence" value="ECO:0007669"/>
    <property type="project" value="UniProtKB-SubCell"/>
</dbReference>
<comment type="subunit">
    <text evidence="11 13 14">Forms a heterotetramer with UvrA during the search for lesions. Interacts with UvrC in an incision complex.</text>
</comment>
<evidence type="ECO:0000259" key="17">
    <source>
        <dbReference type="PROSITE" id="PS50151"/>
    </source>
</evidence>
<evidence type="ECO:0000256" key="16">
    <source>
        <dbReference type="SAM" id="MobiDB-lite"/>
    </source>
</evidence>
<dbReference type="InterPro" id="IPR006935">
    <property type="entry name" value="Helicase/UvrB_N"/>
</dbReference>
<dbReference type="Pfam" id="PF02151">
    <property type="entry name" value="UVR"/>
    <property type="match status" value="1"/>
</dbReference>
<evidence type="ECO:0000256" key="2">
    <source>
        <dbReference type="ARBA" id="ARBA00008533"/>
    </source>
</evidence>
<dbReference type="NCBIfam" id="TIGR00631">
    <property type="entry name" value="uvrb"/>
    <property type="match status" value="1"/>
</dbReference>
<dbReference type="InterPro" id="IPR004807">
    <property type="entry name" value="UvrB"/>
</dbReference>
<gene>
    <name evidence="13 20" type="primary">uvrB</name>
    <name evidence="20" type="ORF">HHJ78_03125</name>
</gene>
<feature type="domain" description="Helicase C-terminal" evidence="19">
    <location>
        <begin position="442"/>
        <end position="608"/>
    </location>
</feature>
<evidence type="ECO:0000313" key="20">
    <source>
        <dbReference type="EMBL" id="NMW64545.1"/>
    </source>
</evidence>
<dbReference type="PANTHER" id="PTHR24029:SF0">
    <property type="entry name" value="UVRABC SYSTEM PROTEIN B"/>
    <property type="match status" value="1"/>
</dbReference>
<dbReference type="GO" id="GO:0003677">
    <property type="term" value="F:DNA binding"/>
    <property type="evidence" value="ECO:0007669"/>
    <property type="project" value="UniProtKB-UniRule"/>
</dbReference>
<dbReference type="CDD" id="cd17916">
    <property type="entry name" value="DEXHc_UvrB"/>
    <property type="match status" value="1"/>
</dbReference>
<dbReference type="GO" id="GO:0005524">
    <property type="term" value="F:ATP binding"/>
    <property type="evidence" value="ECO:0007669"/>
    <property type="project" value="UniProtKB-UniRule"/>
</dbReference>
<dbReference type="HAMAP" id="MF_00204">
    <property type="entry name" value="UvrB"/>
    <property type="match status" value="1"/>
</dbReference>
<dbReference type="FunFam" id="3.40.50.300:FF:000477">
    <property type="entry name" value="UvrABC system protein B"/>
    <property type="match status" value="1"/>
</dbReference>
<dbReference type="Pfam" id="PF17757">
    <property type="entry name" value="UvrB_inter"/>
    <property type="match status" value="1"/>
</dbReference>
<evidence type="ECO:0000256" key="3">
    <source>
        <dbReference type="ARBA" id="ARBA00022490"/>
    </source>
</evidence>
<evidence type="ECO:0000256" key="7">
    <source>
        <dbReference type="ARBA" id="ARBA00022840"/>
    </source>
</evidence>
<evidence type="ECO:0000256" key="10">
    <source>
        <dbReference type="ARBA" id="ARBA00023236"/>
    </source>
</evidence>
<dbReference type="SMART" id="SM00487">
    <property type="entry name" value="DEXDc"/>
    <property type="match status" value="1"/>
</dbReference>
<feature type="binding site" evidence="13">
    <location>
        <begin position="52"/>
        <end position="59"/>
    </location>
    <ligand>
        <name>ATP</name>
        <dbReference type="ChEBI" id="CHEBI:30616"/>
    </ligand>
</feature>
<dbReference type="RefSeq" id="WP_169771112.1">
    <property type="nucleotide sequence ID" value="NZ_JABCUP010000009.1"/>
</dbReference>
<dbReference type="InterPro" id="IPR001650">
    <property type="entry name" value="Helicase_C-like"/>
</dbReference>
<feature type="coiled-coil region" evidence="15">
    <location>
        <begin position="688"/>
        <end position="715"/>
    </location>
</feature>
<dbReference type="Pfam" id="PF00271">
    <property type="entry name" value="Helicase_C"/>
    <property type="match status" value="1"/>
</dbReference>
<comment type="caution">
    <text evidence="20">The sequence shown here is derived from an EMBL/GenBank/DDBJ whole genome shotgun (WGS) entry which is preliminary data.</text>
</comment>
<dbReference type="NCBIfam" id="NF003673">
    <property type="entry name" value="PRK05298.1"/>
    <property type="match status" value="1"/>
</dbReference>
<evidence type="ECO:0000256" key="12">
    <source>
        <dbReference type="ARBA" id="ARBA00029504"/>
    </source>
</evidence>
<dbReference type="CDD" id="cd18790">
    <property type="entry name" value="SF2_C_UvrB"/>
    <property type="match status" value="1"/>
</dbReference>
<proteinExistence type="inferred from homology"/>
<evidence type="ECO:0000256" key="11">
    <source>
        <dbReference type="ARBA" id="ARBA00026033"/>
    </source>
</evidence>
<keyword evidence="5 13" id="KW-0227">DNA damage</keyword>
<dbReference type="Proteomes" id="UP000578252">
    <property type="component" value="Unassembled WGS sequence"/>
</dbReference>
<dbReference type="InterPro" id="IPR041471">
    <property type="entry name" value="UvrB_inter"/>
</dbReference>
<evidence type="ECO:0000256" key="5">
    <source>
        <dbReference type="ARBA" id="ARBA00022763"/>
    </source>
</evidence>
<feature type="region of interest" description="Disordered" evidence="16">
    <location>
        <begin position="665"/>
        <end position="687"/>
    </location>
</feature>
<organism evidence="20 21">
    <name type="scientific">Mobiluncus mulieris</name>
    <dbReference type="NCBI Taxonomy" id="2052"/>
    <lineage>
        <taxon>Bacteria</taxon>
        <taxon>Bacillati</taxon>
        <taxon>Actinomycetota</taxon>
        <taxon>Actinomycetes</taxon>
        <taxon>Actinomycetales</taxon>
        <taxon>Actinomycetaceae</taxon>
        <taxon>Mobiluncus</taxon>
    </lineage>
</organism>
<feature type="domain" description="UVR" evidence="17">
    <location>
        <begin position="699"/>
        <end position="734"/>
    </location>
</feature>
<dbReference type="InterPro" id="IPR027417">
    <property type="entry name" value="P-loop_NTPase"/>
</dbReference>
<accession>A0A7Y0U082</accession>
<evidence type="ECO:0000256" key="1">
    <source>
        <dbReference type="ARBA" id="ARBA00004496"/>
    </source>
</evidence>
<dbReference type="SMART" id="SM00490">
    <property type="entry name" value="HELICc"/>
    <property type="match status" value="1"/>
</dbReference>
<evidence type="ECO:0000256" key="6">
    <source>
        <dbReference type="ARBA" id="ARBA00022769"/>
    </source>
</evidence>
<name>A0A7Y0U082_9ACTO</name>
<dbReference type="PROSITE" id="PS50151">
    <property type="entry name" value="UVR"/>
    <property type="match status" value="1"/>
</dbReference>
<feature type="domain" description="Helicase ATP-binding" evidence="18">
    <location>
        <begin position="39"/>
        <end position="196"/>
    </location>
</feature>
<evidence type="ECO:0000256" key="14">
    <source>
        <dbReference type="RuleBase" id="RU003587"/>
    </source>
</evidence>
<dbReference type="InterPro" id="IPR024759">
    <property type="entry name" value="UvrB_YAD/RRR_dom"/>
</dbReference>
<dbReference type="PANTHER" id="PTHR24029">
    <property type="entry name" value="UVRABC SYSTEM PROTEIN B"/>
    <property type="match status" value="1"/>
</dbReference>
<dbReference type="Pfam" id="PF12344">
    <property type="entry name" value="UvrB"/>
    <property type="match status" value="1"/>
</dbReference>
<reference evidence="20 21" key="1">
    <citation type="submission" date="2020-04" db="EMBL/GenBank/DDBJ databases">
        <title>Antimicrobial susceptibility and clonality of vaginal-derived multi-drug resistant Mobiluncus isolates in China.</title>
        <authorList>
            <person name="Zhang X."/>
        </authorList>
    </citation>
    <scope>NUCLEOTIDE SEQUENCE [LARGE SCALE GENOMIC DNA]</scope>
    <source>
        <strain evidence="20 21">13</strain>
    </source>
</reference>
<protein>
    <recommendedName>
        <fullName evidence="12 13">UvrABC system protein B</fullName>
        <shortName evidence="13">Protein UvrB</shortName>
    </recommendedName>
    <alternativeName>
        <fullName evidence="13">Excinuclease ABC subunit B</fullName>
    </alternativeName>
</protein>
<dbReference type="Gene3D" id="3.40.50.300">
    <property type="entry name" value="P-loop containing nucleotide triphosphate hydrolases"/>
    <property type="match status" value="3"/>
</dbReference>
<dbReference type="InterPro" id="IPR014001">
    <property type="entry name" value="Helicase_ATP-bd"/>
</dbReference>
<evidence type="ECO:0000259" key="18">
    <source>
        <dbReference type="PROSITE" id="PS51192"/>
    </source>
</evidence>
<dbReference type="Gene3D" id="4.10.860.10">
    <property type="entry name" value="UVR domain"/>
    <property type="match status" value="1"/>
</dbReference>
<dbReference type="Pfam" id="PF04851">
    <property type="entry name" value="ResIII"/>
    <property type="match status" value="1"/>
</dbReference>
<keyword evidence="7 13" id="KW-0067">ATP-binding</keyword>
<keyword evidence="8 13" id="KW-0267">Excision nuclease</keyword>
<evidence type="ECO:0000256" key="8">
    <source>
        <dbReference type="ARBA" id="ARBA00022881"/>
    </source>
</evidence>
<evidence type="ECO:0000259" key="19">
    <source>
        <dbReference type="PROSITE" id="PS51194"/>
    </source>
</evidence>
<keyword evidence="4 13" id="KW-0547">Nucleotide-binding</keyword>
<dbReference type="PROSITE" id="PS51192">
    <property type="entry name" value="HELICASE_ATP_BIND_1"/>
    <property type="match status" value="1"/>
</dbReference>
<evidence type="ECO:0000313" key="21">
    <source>
        <dbReference type="Proteomes" id="UP000578252"/>
    </source>
</evidence>
<keyword evidence="15" id="KW-0175">Coiled coil</keyword>
<dbReference type="GO" id="GO:0006289">
    <property type="term" value="P:nucleotide-excision repair"/>
    <property type="evidence" value="ECO:0007669"/>
    <property type="project" value="UniProtKB-UniRule"/>
</dbReference>
<comment type="similarity">
    <text evidence="2 13 14">Belongs to the UvrB family.</text>
</comment>
<evidence type="ECO:0000256" key="15">
    <source>
        <dbReference type="SAM" id="Coils"/>
    </source>
</evidence>
<dbReference type="GO" id="GO:0009381">
    <property type="term" value="F:excinuclease ABC activity"/>
    <property type="evidence" value="ECO:0007669"/>
    <property type="project" value="UniProtKB-UniRule"/>
</dbReference>
<dbReference type="GO" id="GO:0009380">
    <property type="term" value="C:excinuclease repair complex"/>
    <property type="evidence" value="ECO:0007669"/>
    <property type="project" value="InterPro"/>
</dbReference>
<dbReference type="GO" id="GO:0009432">
    <property type="term" value="P:SOS response"/>
    <property type="evidence" value="ECO:0007669"/>
    <property type="project" value="UniProtKB-UniRule"/>
</dbReference>
<dbReference type="GO" id="GO:0016887">
    <property type="term" value="F:ATP hydrolysis activity"/>
    <property type="evidence" value="ECO:0007669"/>
    <property type="project" value="InterPro"/>
</dbReference>